<feature type="domain" description="GGDEF" evidence="3">
    <location>
        <begin position="212"/>
        <end position="343"/>
    </location>
</feature>
<dbReference type="PANTHER" id="PTHR45138">
    <property type="entry name" value="REGULATORY COMPONENTS OF SENSORY TRANSDUCTION SYSTEM"/>
    <property type="match status" value="1"/>
</dbReference>
<dbReference type="EC" id="2.7.7.65" evidence="1"/>
<dbReference type="EMBL" id="LO017727">
    <property type="protein sequence ID" value="CRH08202.1"/>
    <property type="molecule type" value="Genomic_DNA"/>
</dbReference>
<evidence type="ECO:0000313" key="4">
    <source>
        <dbReference type="EMBL" id="CRH08202.1"/>
    </source>
</evidence>
<dbReference type="CDD" id="cd01949">
    <property type="entry name" value="GGDEF"/>
    <property type="match status" value="1"/>
</dbReference>
<protein>
    <recommendedName>
        <fullName evidence="1">diguanylate cyclase</fullName>
        <ecNumber evidence="1">2.7.7.65</ecNumber>
    </recommendedName>
</protein>
<organism evidence="4">
    <name type="scientific">Magnetococcus massalia (strain MO-1)</name>
    <dbReference type="NCBI Taxonomy" id="451514"/>
    <lineage>
        <taxon>Bacteria</taxon>
        <taxon>Pseudomonadati</taxon>
        <taxon>Pseudomonadota</taxon>
        <taxon>Magnetococcia</taxon>
        <taxon>Magnetococcales</taxon>
        <taxon>Magnetococcaceae</taxon>
        <taxon>Magnetococcus</taxon>
    </lineage>
</organism>
<dbReference type="PANTHER" id="PTHR45138:SF9">
    <property type="entry name" value="DIGUANYLATE CYCLASE DGCM-RELATED"/>
    <property type="match status" value="1"/>
</dbReference>
<evidence type="ECO:0000256" key="2">
    <source>
        <dbReference type="ARBA" id="ARBA00034247"/>
    </source>
</evidence>
<dbReference type="InterPro" id="IPR050469">
    <property type="entry name" value="Diguanylate_Cyclase"/>
</dbReference>
<dbReference type="FunFam" id="3.30.70.270:FF:000001">
    <property type="entry name" value="Diguanylate cyclase domain protein"/>
    <property type="match status" value="1"/>
</dbReference>
<evidence type="ECO:0000259" key="3">
    <source>
        <dbReference type="PROSITE" id="PS50887"/>
    </source>
</evidence>
<dbReference type="PROSITE" id="PS50887">
    <property type="entry name" value="GGDEF"/>
    <property type="match status" value="1"/>
</dbReference>
<evidence type="ECO:0000256" key="1">
    <source>
        <dbReference type="ARBA" id="ARBA00012528"/>
    </source>
</evidence>
<dbReference type="SMART" id="SM00267">
    <property type="entry name" value="GGDEF"/>
    <property type="match status" value="1"/>
</dbReference>
<proteinExistence type="predicted"/>
<dbReference type="InterPro" id="IPR043128">
    <property type="entry name" value="Rev_trsase/Diguanyl_cyclase"/>
</dbReference>
<dbReference type="Pfam" id="PF00990">
    <property type="entry name" value="GGDEF"/>
    <property type="match status" value="1"/>
</dbReference>
<name>A0A1S7LMP6_MAGMO</name>
<sequence>MGIVIDKRKWQGGTHLHLLASSPKDLVNELNRYRAQSEQLEKVYELHRRLGECPDLASMIEAFSVWLKGQFGHELVAYRNAARGRQYISCSCHGPHRQNMVDVAESLLTCQEIHTHQGSLEQLQMRYRFLLLDPQETPERLLLIFDQESDEALFEDLASLLVRELRGPLDRVLAYEDLYDQARRDALTGLVNRRVFEERLFQEMANAERYGHPLCLAYLDLDHFKAVNDKLGHAEGDDALRRVSNTLSAMVRDSDCLARVGGDEFAMILPHTDLESGRLFMQRLCYAVKELDIVAPGSPALGVSIGITQWQSDRPMMEWLEQTDAVLYQAKASGRSQVCCVTDLN</sequence>
<dbReference type="Gene3D" id="3.30.70.270">
    <property type="match status" value="1"/>
</dbReference>
<accession>A0A1S7LMP6</accession>
<dbReference type="NCBIfam" id="TIGR00254">
    <property type="entry name" value="GGDEF"/>
    <property type="match status" value="1"/>
</dbReference>
<dbReference type="InterPro" id="IPR029787">
    <property type="entry name" value="Nucleotide_cyclase"/>
</dbReference>
<dbReference type="SUPFAM" id="SSF55073">
    <property type="entry name" value="Nucleotide cyclase"/>
    <property type="match status" value="1"/>
</dbReference>
<dbReference type="InterPro" id="IPR000160">
    <property type="entry name" value="GGDEF_dom"/>
</dbReference>
<comment type="catalytic activity">
    <reaction evidence="2">
        <text>2 GTP = 3',3'-c-di-GMP + 2 diphosphate</text>
        <dbReference type="Rhea" id="RHEA:24898"/>
        <dbReference type="ChEBI" id="CHEBI:33019"/>
        <dbReference type="ChEBI" id="CHEBI:37565"/>
        <dbReference type="ChEBI" id="CHEBI:58805"/>
        <dbReference type="EC" id="2.7.7.65"/>
    </reaction>
</comment>
<dbReference type="AlphaFoldDB" id="A0A1S7LMP6"/>
<gene>
    <name evidence="4" type="ORF">MAGMO_4074</name>
</gene>
<dbReference type="GO" id="GO:0052621">
    <property type="term" value="F:diguanylate cyclase activity"/>
    <property type="evidence" value="ECO:0007669"/>
    <property type="project" value="UniProtKB-EC"/>
</dbReference>
<reference evidence="4" key="1">
    <citation type="submission" date="2015-04" db="EMBL/GenBank/DDBJ databases">
        <authorList>
            <person name="Syromyatnikov M.Y."/>
            <person name="Popov V.N."/>
        </authorList>
    </citation>
    <scope>NUCLEOTIDE SEQUENCE</scope>
    <source>
        <strain evidence="4">MO-1</strain>
    </source>
</reference>